<evidence type="ECO:0000256" key="2">
    <source>
        <dbReference type="ARBA" id="ARBA00022676"/>
    </source>
</evidence>
<feature type="domain" description="Macro" evidence="13">
    <location>
        <begin position="1209"/>
        <end position="1389"/>
    </location>
</feature>
<dbReference type="EMBL" id="NEDP02002765">
    <property type="protein sequence ID" value="OWF50082.1"/>
    <property type="molecule type" value="Genomic_DNA"/>
</dbReference>
<dbReference type="EC" id="2.4.2.-" evidence="7"/>
<evidence type="ECO:0000256" key="9">
    <source>
        <dbReference type="SAM" id="MobiDB-lite"/>
    </source>
</evidence>
<dbReference type="CDD" id="cd12547">
    <property type="entry name" value="RRM1_2_PAR10"/>
    <property type="match status" value="1"/>
</dbReference>
<dbReference type="SUPFAM" id="SSF54928">
    <property type="entry name" value="RNA-binding domain, RBD"/>
    <property type="match status" value="2"/>
</dbReference>
<dbReference type="Pfam" id="PF01661">
    <property type="entry name" value="Macro"/>
    <property type="match status" value="3"/>
</dbReference>
<feature type="compositionally biased region" description="Polar residues" evidence="9">
    <location>
        <begin position="1415"/>
        <end position="1442"/>
    </location>
</feature>
<evidence type="ECO:0000259" key="13">
    <source>
        <dbReference type="PROSITE" id="PS51154"/>
    </source>
</evidence>
<keyword evidence="3 7" id="KW-0808">Transferase</keyword>
<dbReference type="InterPro" id="IPR043472">
    <property type="entry name" value="Macro_dom-like"/>
</dbReference>
<evidence type="ECO:0000313" key="14">
    <source>
        <dbReference type="EMBL" id="OWF50082.1"/>
    </source>
</evidence>
<dbReference type="Pfam" id="PF23254">
    <property type="entry name" value="KH_PARP14_8"/>
    <property type="match status" value="1"/>
</dbReference>
<dbReference type="SUPFAM" id="SSF117839">
    <property type="entry name" value="WWE domain"/>
    <property type="match status" value="1"/>
</dbReference>
<dbReference type="SMART" id="SM00360">
    <property type="entry name" value="RRM"/>
    <property type="match status" value="3"/>
</dbReference>
<keyword evidence="6" id="KW-0694">RNA-binding</keyword>
<dbReference type="Pfam" id="PF02825">
    <property type="entry name" value="WWE"/>
    <property type="match status" value="1"/>
</dbReference>
<proteinExistence type="predicted"/>
<evidence type="ECO:0000256" key="7">
    <source>
        <dbReference type="RuleBase" id="RU362114"/>
    </source>
</evidence>
<protein>
    <recommendedName>
        <fullName evidence="7">Poly [ADP-ribose] polymerase</fullName>
        <shortName evidence="7">PARP</shortName>
        <ecNumber evidence="7">2.4.2.-</ecNumber>
    </recommendedName>
</protein>
<dbReference type="Gene3D" id="3.40.220.10">
    <property type="entry name" value="Leucine Aminopeptidase, subunit E, domain 1"/>
    <property type="match status" value="3"/>
</dbReference>
<gene>
    <name evidence="14" type="ORF">KP79_PYT00915</name>
</gene>
<dbReference type="InterPro" id="IPR034464">
    <property type="entry name" value="PAR10_RRM1_2"/>
</dbReference>
<evidence type="ECO:0000259" key="10">
    <source>
        <dbReference type="PROSITE" id="PS50102"/>
    </source>
</evidence>
<feature type="coiled-coil region" evidence="8">
    <location>
        <begin position="648"/>
        <end position="675"/>
    </location>
</feature>
<keyword evidence="15" id="KW-1185">Reference proteome</keyword>
<feature type="compositionally biased region" description="Basic and acidic residues" evidence="9">
    <location>
        <begin position="136"/>
        <end position="154"/>
    </location>
</feature>
<evidence type="ECO:0000256" key="5">
    <source>
        <dbReference type="ARBA" id="ARBA00023242"/>
    </source>
</evidence>
<reference evidence="14 15" key="1">
    <citation type="journal article" date="2017" name="Nat. Ecol. Evol.">
        <title>Scallop genome provides insights into evolution of bilaterian karyotype and development.</title>
        <authorList>
            <person name="Wang S."/>
            <person name="Zhang J."/>
            <person name="Jiao W."/>
            <person name="Li J."/>
            <person name="Xun X."/>
            <person name="Sun Y."/>
            <person name="Guo X."/>
            <person name="Huan P."/>
            <person name="Dong B."/>
            <person name="Zhang L."/>
            <person name="Hu X."/>
            <person name="Sun X."/>
            <person name="Wang J."/>
            <person name="Zhao C."/>
            <person name="Wang Y."/>
            <person name="Wang D."/>
            <person name="Huang X."/>
            <person name="Wang R."/>
            <person name="Lv J."/>
            <person name="Li Y."/>
            <person name="Zhang Z."/>
            <person name="Liu B."/>
            <person name="Lu W."/>
            <person name="Hui Y."/>
            <person name="Liang J."/>
            <person name="Zhou Z."/>
            <person name="Hou R."/>
            <person name="Li X."/>
            <person name="Liu Y."/>
            <person name="Li H."/>
            <person name="Ning X."/>
            <person name="Lin Y."/>
            <person name="Zhao L."/>
            <person name="Xing Q."/>
            <person name="Dou J."/>
            <person name="Li Y."/>
            <person name="Mao J."/>
            <person name="Guo H."/>
            <person name="Dou H."/>
            <person name="Li T."/>
            <person name="Mu C."/>
            <person name="Jiang W."/>
            <person name="Fu Q."/>
            <person name="Fu X."/>
            <person name="Miao Y."/>
            <person name="Liu J."/>
            <person name="Yu Q."/>
            <person name="Li R."/>
            <person name="Liao H."/>
            <person name="Li X."/>
            <person name="Kong Y."/>
            <person name="Jiang Z."/>
            <person name="Chourrout D."/>
            <person name="Li R."/>
            <person name="Bao Z."/>
        </authorList>
    </citation>
    <scope>NUCLEOTIDE SEQUENCE [LARGE SCALE GENOMIC DNA]</scope>
    <source>
        <strain evidence="14 15">PY_sf001</strain>
    </source>
</reference>
<organism evidence="14 15">
    <name type="scientific">Mizuhopecten yessoensis</name>
    <name type="common">Japanese scallop</name>
    <name type="synonym">Patinopecten yessoensis</name>
    <dbReference type="NCBI Taxonomy" id="6573"/>
    <lineage>
        <taxon>Eukaryota</taxon>
        <taxon>Metazoa</taxon>
        <taxon>Spiralia</taxon>
        <taxon>Lophotrochozoa</taxon>
        <taxon>Mollusca</taxon>
        <taxon>Bivalvia</taxon>
        <taxon>Autobranchia</taxon>
        <taxon>Pteriomorphia</taxon>
        <taxon>Pectinida</taxon>
        <taxon>Pectinoidea</taxon>
        <taxon>Pectinidae</taxon>
        <taxon>Mizuhopecten</taxon>
    </lineage>
</organism>
<evidence type="ECO:0000256" key="4">
    <source>
        <dbReference type="ARBA" id="ARBA00023027"/>
    </source>
</evidence>
<dbReference type="PROSITE" id="PS51059">
    <property type="entry name" value="PARP_CATALYTIC"/>
    <property type="match status" value="1"/>
</dbReference>
<keyword evidence="5" id="KW-0539">Nucleus</keyword>
<dbReference type="GO" id="GO:0010629">
    <property type="term" value="P:negative regulation of gene expression"/>
    <property type="evidence" value="ECO:0007669"/>
    <property type="project" value="TreeGrafter"/>
</dbReference>
<name>A0A210QMX0_MIZYE</name>
<keyword evidence="8" id="KW-0175">Coiled coil</keyword>
<evidence type="ECO:0000259" key="11">
    <source>
        <dbReference type="PROSITE" id="PS50918"/>
    </source>
</evidence>
<dbReference type="Proteomes" id="UP000242188">
    <property type="component" value="Unassembled WGS sequence"/>
</dbReference>
<feature type="compositionally biased region" description="Polar residues" evidence="9">
    <location>
        <begin position="1384"/>
        <end position="1406"/>
    </location>
</feature>
<dbReference type="Pfam" id="PF23085">
    <property type="entry name" value="RRM_PARP14_3"/>
    <property type="match status" value="3"/>
</dbReference>
<evidence type="ECO:0000313" key="15">
    <source>
        <dbReference type="Proteomes" id="UP000242188"/>
    </source>
</evidence>
<keyword evidence="2 7" id="KW-0328">Glycosyltransferase</keyword>
<feature type="region of interest" description="Disordered" evidence="9">
    <location>
        <begin position="1"/>
        <end position="154"/>
    </location>
</feature>
<keyword evidence="4 7" id="KW-0520">NAD</keyword>
<evidence type="ECO:0000259" key="12">
    <source>
        <dbReference type="PROSITE" id="PS51059"/>
    </source>
</evidence>
<dbReference type="Gene3D" id="3.90.228.10">
    <property type="match status" value="1"/>
</dbReference>
<dbReference type="InterPro" id="IPR012677">
    <property type="entry name" value="Nucleotide-bd_a/b_plait_sf"/>
</dbReference>
<evidence type="ECO:0000256" key="6">
    <source>
        <dbReference type="PROSITE-ProRule" id="PRU00176"/>
    </source>
</evidence>
<evidence type="ECO:0000256" key="1">
    <source>
        <dbReference type="ARBA" id="ARBA00004123"/>
    </source>
</evidence>
<dbReference type="CDD" id="cd02907">
    <property type="entry name" value="Macro_Af1521_BAL-like"/>
    <property type="match status" value="1"/>
</dbReference>
<dbReference type="Gene3D" id="3.30.720.50">
    <property type="match status" value="1"/>
</dbReference>
<accession>A0A210QMX0</accession>
<dbReference type="InterPro" id="IPR035979">
    <property type="entry name" value="RBD_domain_sf"/>
</dbReference>
<dbReference type="InterPro" id="IPR057044">
    <property type="entry name" value="PARP14_KH_1"/>
</dbReference>
<dbReference type="Pfam" id="PF23084">
    <property type="entry name" value="KH_PARP14_1"/>
    <property type="match status" value="1"/>
</dbReference>
<sequence>MTPPVPYLVQPGMPQPYRGPDPKGSWQYGGPVPAQQWSYGGPDPNVPSSYGGPGSNHPPRYGGPGPMVPPPYGGPWYGFPGYQVNPQQSDRRHISPEQSSEQHLSPEQSSEQQISSKKHGRLLEAPGSGKSKTKSLSREHKQADDEMGEKKEEDISCVKTILVSKLPDHVKEEDMKKFFESKRKSSGGPVEKIDINQEKQTAIVTFQKAEVVPRVLARRPILYKKAIIEIEEFRVECESDDESEEETSDSDIDDQEDLSTIEVHGMSQNTSCDTIQFYFENKRKSGGGNIKEFDFDAEKVIAIITFEDASVTDEVIRRKHVLDGRTLDVKMFVPPPPVQMCEDKVLLRDVNPDTSRDALENFLELKASALPKSLIFGEETILVTFDKNIDFDTFASLCQKRKLEGSFLKAERVAVTNCVSVGNLNPNTTSDALEMFFENGRRSGGGHIQKVEMSDVDNSCIIFFEDCKVVDSVCDRRQLVLDNSTLSVHPHYTGLGQVSDGDGQTHAFKAPPPIEIQDTDKIKMYAFLYQHGRKEVDQTLEAINARIDWPEHYDDVQFSVSPTLSKTTKNVRKMAKTWNNDVLQAMFKIEKSLKIETIKMLKEIWNDDFKAKVLADASSDSSSVHVSYDDQSSEVTLIGYHRQVDQRARLIEESRIKAENDLERKKKRIREEMNISIPKLVLLCDLDTLKILRRDIPDLAVTADTDRGKLLFEGQLTDIKLAQVNIYETMSKISHTKMEKQFSNAALLFLKTDAVHQYLKSKMKEAGIRCSWEVLPSDSSIVLYSLTQPDIVKAADLIKARVMEKSHQIDRLSITLLSKDPWKNICDNFKRKFPGMVQVEADITRCQVQILTIAEHCGEILETIDDFLGKNTIIEESMKLEPGISKYFKQYKRDKLTLIERRSAHGNIKISLSDEEMVIRGSRDDLNHAKPLVADLASNVKFKCFSLDKPGIQEILQSDSWESCRCDIETRRTCIIEVSTTGKKELTRSSHPGSTLDSQPELIATGTTKKGAVIKTFQGDITQLRADVIVNAANSSLNHAGGLAKSIVTKGGKSIQDECTEYVKRKGHLHDGDIYCSKPGNLKCKMIAHANSPNWRDGKQREQEYLDGVVWKSLEECGRGKYTSIAMPALGTGIFQYPEDKATHVIIETILEFMEEETHTSVNEIYLCDINHTAVSCFAEELKGQLGEASVVNHKKPVNDQWKRIGQKDKRVATSKGGNLNIQIVKGQIASAQTDVIVNTTSCDLQLQAGAVSSSILRAAGQSIQDECHVGYPAGIQYGNVATTTGGQLACKHIFHGALNKYKSDMAFQQFQDFIRRCLQMADDELMTSISFPALGTGNLGYPHDIVAAEMFEIVNEFDPKTLKEVQFVIYEKDDKSIQAFQNEETKWSSASGHSDVPTQSDSDVNWRQKRIFKSTASLQQPNNSNMPKTKSSRKPASTSEAEATFGPATVTIRVGNITEAACEAIVCSTDKHCNMTDGVAYAIQQRTGWDLDKEVSKRKKTLSRHGIALIPIKGMKSKSIILVNTQGDLEKSLRLALTKADEEGHKSLAVPLISTETRMFSETLCKVITGNSFKKLEKIEVVLTKQTDFTDVSSNVKKYVESNRPGMIGKYIRRPLGFAPPDMSFRYKTDELSSVSSITLVIYGEVENSLDAAYRDVEFFCDKNITEHIVDDPLIKDFSDTQRTRLDEFKGSLGVEMIFEKRPPRIRLSGLPVNVKKASNEIDHMIMDIQRLHLTKEREKITAKCVEWSVIDEGDDGRKLLPYPEELNHTIENDYQQQQPKATFCDENGTRYEIDFSTMEEYPVHDQSDRAKVLRKDKLQATKDSGLQPPTTWTPMTDQDPVIVVPMQATDSEYTDVLKDFNATIGKDNPTIVKIERIQNQTLYQQYMTKKAEMDRSCGGQSEKMLWHGTAEGAVDSINMYGFNRSFCGKNG</sequence>
<dbReference type="InterPro" id="IPR002589">
    <property type="entry name" value="Macro_dom"/>
</dbReference>
<dbReference type="InterPro" id="IPR004170">
    <property type="entry name" value="WWE_dom"/>
</dbReference>
<feature type="region of interest" description="Disordered" evidence="9">
    <location>
        <begin position="1384"/>
        <end position="1445"/>
    </location>
</feature>
<comment type="caution">
    <text evidence="14">The sequence shown here is derived from an EMBL/GenBank/DDBJ whole genome shotgun (WGS) entry which is preliminary data.</text>
</comment>
<dbReference type="GO" id="GO:0003950">
    <property type="term" value="F:NAD+ poly-ADP-ribosyltransferase activity"/>
    <property type="evidence" value="ECO:0007669"/>
    <property type="project" value="UniProtKB-UniRule"/>
</dbReference>
<dbReference type="PROSITE" id="PS51154">
    <property type="entry name" value="MACRO"/>
    <property type="match status" value="2"/>
</dbReference>
<evidence type="ECO:0000256" key="8">
    <source>
        <dbReference type="SAM" id="Coils"/>
    </source>
</evidence>
<dbReference type="SUPFAM" id="SSF52949">
    <property type="entry name" value="Macro domain-like"/>
    <property type="match status" value="3"/>
</dbReference>
<dbReference type="Pfam" id="PF00644">
    <property type="entry name" value="PARP"/>
    <property type="match status" value="1"/>
</dbReference>
<feature type="domain" description="Macro" evidence="13">
    <location>
        <begin position="1001"/>
        <end position="1186"/>
    </location>
</feature>
<dbReference type="InterPro" id="IPR012317">
    <property type="entry name" value="Poly(ADP-ribose)pol_cat_dom"/>
</dbReference>
<feature type="domain" description="PARP catalytic" evidence="12">
    <location>
        <begin position="1830"/>
        <end position="1933"/>
    </location>
</feature>
<dbReference type="SMART" id="SM00506">
    <property type="entry name" value="A1pp"/>
    <property type="match status" value="3"/>
</dbReference>
<evidence type="ECO:0000256" key="3">
    <source>
        <dbReference type="ARBA" id="ARBA00022679"/>
    </source>
</evidence>
<dbReference type="GO" id="GO:0003714">
    <property type="term" value="F:transcription corepressor activity"/>
    <property type="evidence" value="ECO:0007669"/>
    <property type="project" value="TreeGrafter"/>
</dbReference>
<dbReference type="PANTHER" id="PTHR14453">
    <property type="entry name" value="PARP/ZINC FINGER CCCH TYPE DOMAIN CONTAINING PROTEIN"/>
    <property type="match status" value="1"/>
</dbReference>
<dbReference type="InterPro" id="IPR057049">
    <property type="entry name" value="PARP14_KH_8"/>
</dbReference>
<dbReference type="GO" id="GO:0005634">
    <property type="term" value="C:nucleus"/>
    <property type="evidence" value="ECO:0007669"/>
    <property type="project" value="UniProtKB-SubCell"/>
</dbReference>
<feature type="compositionally biased region" description="Low complexity" evidence="9">
    <location>
        <begin position="105"/>
        <end position="115"/>
    </location>
</feature>
<feature type="domain" description="RRM" evidence="10">
    <location>
        <begin position="159"/>
        <end position="240"/>
    </location>
</feature>
<dbReference type="OrthoDB" id="6159649at2759"/>
<comment type="subcellular location">
    <subcellularLocation>
        <location evidence="1">Nucleus</location>
    </subcellularLocation>
</comment>
<dbReference type="PANTHER" id="PTHR14453:SF67">
    <property type="entry name" value="POLY [ADP-RIBOSE] POLYMERASE"/>
    <property type="match status" value="1"/>
</dbReference>
<dbReference type="InterPro" id="IPR052056">
    <property type="entry name" value="Mono-ARTD/PARP"/>
</dbReference>
<dbReference type="SUPFAM" id="SSF56399">
    <property type="entry name" value="ADP-ribosylation"/>
    <property type="match status" value="1"/>
</dbReference>
<dbReference type="GO" id="GO:0005737">
    <property type="term" value="C:cytoplasm"/>
    <property type="evidence" value="ECO:0007669"/>
    <property type="project" value="TreeGrafter"/>
</dbReference>
<dbReference type="Gene3D" id="3.30.70.330">
    <property type="match status" value="3"/>
</dbReference>
<dbReference type="GO" id="GO:0003723">
    <property type="term" value="F:RNA binding"/>
    <property type="evidence" value="ECO:0007669"/>
    <property type="project" value="UniProtKB-UniRule"/>
</dbReference>
<dbReference type="InterPro" id="IPR037197">
    <property type="entry name" value="WWE_dom_sf"/>
</dbReference>
<dbReference type="PROSITE" id="PS50102">
    <property type="entry name" value="RRM"/>
    <property type="match status" value="1"/>
</dbReference>
<feature type="domain" description="WWE" evidence="11">
    <location>
        <begin position="1734"/>
        <end position="1817"/>
    </location>
</feature>
<dbReference type="InterPro" id="IPR000504">
    <property type="entry name" value="RRM_dom"/>
</dbReference>
<dbReference type="PROSITE" id="PS50918">
    <property type="entry name" value="WWE"/>
    <property type="match status" value="1"/>
</dbReference>